<evidence type="ECO:0000313" key="7">
    <source>
        <dbReference type="EMBL" id="CUS40216.1"/>
    </source>
</evidence>
<evidence type="ECO:0000256" key="5">
    <source>
        <dbReference type="ARBA" id="ARBA00037941"/>
    </source>
</evidence>
<evidence type="ECO:0000259" key="6">
    <source>
        <dbReference type="Pfam" id="PF01266"/>
    </source>
</evidence>
<dbReference type="EMBL" id="CZQC01000005">
    <property type="protein sequence ID" value="CUS40216.1"/>
    <property type="molecule type" value="Genomic_DNA"/>
</dbReference>
<dbReference type="SUPFAM" id="SSF51905">
    <property type="entry name" value="FAD/NAD(P)-binding domain"/>
    <property type="match status" value="1"/>
</dbReference>
<evidence type="ECO:0000256" key="3">
    <source>
        <dbReference type="ARBA" id="ARBA00022827"/>
    </source>
</evidence>
<dbReference type="Gene3D" id="3.30.9.10">
    <property type="entry name" value="D-Amino Acid Oxidase, subunit A, domain 2"/>
    <property type="match status" value="1"/>
</dbReference>
<proteinExistence type="inferred from homology"/>
<organism evidence="7">
    <name type="scientific">hydrothermal vent metagenome</name>
    <dbReference type="NCBI Taxonomy" id="652676"/>
    <lineage>
        <taxon>unclassified sequences</taxon>
        <taxon>metagenomes</taxon>
        <taxon>ecological metagenomes</taxon>
    </lineage>
</organism>
<protein>
    <submittedName>
        <fullName evidence="7">Aminobutyraldehyde dehydrogenase</fullName>
        <ecNumber evidence="7">1.2.1.19</ecNumber>
    </submittedName>
</protein>
<gene>
    <name evidence="7" type="ORF">MGWOODY_Tha907</name>
</gene>
<dbReference type="Gene3D" id="3.50.50.60">
    <property type="entry name" value="FAD/NAD(P)-binding domain"/>
    <property type="match status" value="1"/>
</dbReference>
<comment type="similarity">
    <text evidence="5">Belongs to the L2HGDH family.</text>
</comment>
<evidence type="ECO:0000256" key="2">
    <source>
        <dbReference type="ARBA" id="ARBA00022630"/>
    </source>
</evidence>
<dbReference type="GO" id="GO:0019145">
    <property type="term" value="F:aminobutyraldehyde dehydrogenase (NAD+) activity"/>
    <property type="evidence" value="ECO:0007669"/>
    <property type="project" value="UniProtKB-EC"/>
</dbReference>
<dbReference type="PANTHER" id="PTHR43104:SF4">
    <property type="entry name" value="L-2-HYDROXYGLUTARATE DEHYDROGENASE, MITOCHONDRIAL"/>
    <property type="match status" value="1"/>
</dbReference>
<dbReference type="PANTHER" id="PTHR43104">
    <property type="entry name" value="L-2-HYDROXYGLUTARATE DEHYDROGENASE, MITOCHONDRIAL"/>
    <property type="match status" value="1"/>
</dbReference>
<accession>A0A161JZL8</accession>
<keyword evidence="4 7" id="KW-0560">Oxidoreductase</keyword>
<dbReference type="AlphaFoldDB" id="A0A161JZL8"/>
<comment type="cofactor">
    <cofactor evidence="1">
        <name>FAD</name>
        <dbReference type="ChEBI" id="CHEBI:57692"/>
    </cofactor>
</comment>
<feature type="domain" description="FAD dependent oxidoreductase" evidence="6">
    <location>
        <begin position="7"/>
        <end position="370"/>
    </location>
</feature>
<evidence type="ECO:0000256" key="4">
    <source>
        <dbReference type="ARBA" id="ARBA00023002"/>
    </source>
</evidence>
<keyword evidence="3" id="KW-0274">FAD</keyword>
<sequence>MSSVDFDICVIGGGVIGLAIAANLAKSSSVLLVEQHDAFGTETSSRNSEVIHAGLYYTPKSLKESLCLAGREALYTFCQQHDVPHQMIGKLIVAPDQDNPRLEALFQKALMLDIPIERLDQHALHEHEPNVSACEALFSPRSGIIDSHIYMLRLAQEAERLGATLTKYTKFDKASVNDSGWQVELTTSDGPYSLNCTTLINAAGLHAHDVALRCGTSLNDLPSLSFCRGRYFSYQGTNPFNHLIYPLPEANLTGLGIHATIDLGGQVRFGPDTEYLSTTNPAHLSYEIPSHLKLHFAKAIQGYFPKLQVEQLNPAYAGIRPKLHLASEIAADFHIARHDRKNTPPLLHLVGIESPGLTSSLAIGQYVTELLRPKN</sequence>
<evidence type="ECO:0000256" key="1">
    <source>
        <dbReference type="ARBA" id="ARBA00001974"/>
    </source>
</evidence>
<dbReference type="InterPro" id="IPR006076">
    <property type="entry name" value="FAD-dep_OxRdtase"/>
</dbReference>
<dbReference type="Pfam" id="PF01266">
    <property type="entry name" value="DAO"/>
    <property type="match status" value="1"/>
</dbReference>
<dbReference type="GO" id="GO:0047545">
    <property type="term" value="F:(S)-2-hydroxyglutarate dehydrogenase activity"/>
    <property type="evidence" value="ECO:0007669"/>
    <property type="project" value="TreeGrafter"/>
</dbReference>
<name>A0A161JZL8_9ZZZZ</name>
<dbReference type="EC" id="1.2.1.19" evidence="7"/>
<keyword evidence="2" id="KW-0285">Flavoprotein</keyword>
<reference evidence="7" key="1">
    <citation type="submission" date="2015-10" db="EMBL/GenBank/DDBJ databases">
        <authorList>
            <person name="Gilbert D.G."/>
        </authorList>
    </citation>
    <scope>NUCLEOTIDE SEQUENCE</scope>
</reference>
<dbReference type="InterPro" id="IPR036188">
    <property type="entry name" value="FAD/NAD-bd_sf"/>
</dbReference>